<feature type="compositionally biased region" description="Polar residues" evidence="1">
    <location>
        <begin position="87"/>
        <end position="97"/>
    </location>
</feature>
<organism evidence="2 3">
    <name type="scientific">Pedobacter kyungheensis</name>
    <dbReference type="NCBI Taxonomy" id="1069985"/>
    <lineage>
        <taxon>Bacteria</taxon>
        <taxon>Pseudomonadati</taxon>
        <taxon>Bacteroidota</taxon>
        <taxon>Sphingobacteriia</taxon>
        <taxon>Sphingobacteriales</taxon>
        <taxon>Sphingobacteriaceae</taxon>
        <taxon>Pedobacter</taxon>
    </lineage>
</organism>
<feature type="compositionally biased region" description="Basic and acidic residues" evidence="1">
    <location>
        <begin position="16"/>
        <end position="25"/>
    </location>
</feature>
<keyword evidence="3" id="KW-1185">Reference proteome</keyword>
<dbReference type="AlphaFoldDB" id="A0A0C1DJV9"/>
<feature type="region of interest" description="Disordered" evidence="1">
    <location>
        <begin position="13"/>
        <end position="97"/>
    </location>
</feature>
<dbReference type="EMBL" id="JSYN01000010">
    <property type="protein sequence ID" value="KIA94290.1"/>
    <property type="molecule type" value="Genomic_DNA"/>
</dbReference>
<gene>
    <name evidence="2" type="ORF">OC25_10225</name>
</gene>
<evidence type="ECO:0000256" key="1">
    <source>
        <dbReference type="SAM" id="MobiDB-lite"/>
    </source>
</evidence>
<sequence length="97" mass="10921">MPVFLEQKRYFIGSTDMKKQVKTENEPSVIGQDFANPDKEVNKKQPSHGEVANQKGGDFSELEKSRMENPPQHRVNNGSDKDDVDNSSRSNQSKGVK</sequence>
<name>A0A0C1DJV9_9SPHI</name>
<proteinExistence type="predicted"/>
<evidence type="ECO:0000313" key="2">
    <source>
        <dbReference type="EMBL" id="KIA94290.1"/>
    </source>
</evidence>
<accession>A0A0C1DJV9</accession>
<dbReference type="Proteomes" id="UP000031246">
    <property type="component" value="Unassembled WGS sequence"/>
</dbReference>
<reference evidence="2 3" key="1">
    <citation type="submission" date="2014-10" db="EMBL/GenBank/DDBJ databases">
        <title>Pedobacter Kyungheensis.</title>
        <authorList>
            <person name="Anderson B.M."/>
            <person name="Newman J.D."/>
        </authorList>
    </citation>
    <scope>NUCLEOTIDE SEQUENCE [LARGE SCALE GENOMIC DNA]</scope>
    <source>
        <strain evidence="2 3">KACC 16221</strain>
    </source>
</reference>
<evidence type="ECO:0000313" key="3">
    <source>
        <dbReference type="Proteomes" id="UP000031246"/>
    </source>
</evidence>
<protein>
    <submittedName>
        <fullName evidence="2">Uncharacterized protein</fullName>
    </submittedName>
</protein>
<comment type="caution">
    <text evidence="2">The sequence shown here is derived from an EMBL/GenBank/DDBJ whole genome shotgun (WGS) entry which is preliminary data.</text>
</comment>